<proteinExistence type="predicted"/>
<evidence type="ECO:0000313" key="1">
    <source>
        <dbReference type="EMBL" id="GBP35097.1"/>
    </source>
</evidence>
<organism evidence="1 2">
    <name type="scientific">Eumeta variegata</name>
    <name type="common">Bagworm moth</name>
    <name type="synonym">Eumeta japonica</name>
    <dbReference type="NCBI Taxonomy" id="151549"/>
    <lineage>
        <taxon>Eukaryota</taxon>
        <taxon>Metazoa</taxon>
        <taxon>Ecdysozoa</taxon>
        <taxon>Arthropoda</taxon>
        <taxon>Hexapoda</taxon>
        <taxon>Insecta</taxon>
        <taxon>Pterygota</taxon>
        <taxon>Neoptera</taxon>
        <taxon>Endopterygota</taxon>
        <taxon>Lepidoptera</taxon>
        <taxon>Glossata</taxon>
        <taxon>Ditrysia</taxon>
        <taxon>Tineoidea</taxon>
        <taxon>Psychidae</taxon>
        <taxon>Oiketicinae</taxon>
        <taxon>Eumeta</taxon>
    </lineage>
</organism>
<keyword evidence="2" id="KW-1185">Reference proteome</keyword>
<reference evidence="1 2" key="1">
    <citation type="journal article" date="2019" name="Commun. Biol.">
        <title>The bagworm genome reveals a unique fibroin gene that provides high tensile strength.</title>
        <authorList>
            <person name="Kono N."/>
            <person name="Nakamura H."/>
            <person name="Ohtoshi R."/>
            <person name="Tomita M."/>
            <person name="Numata K."/>
            <person name="Arakawa K."/>
        </authorList>
    </citation>
    <scope>NUCLEOTIDE SEQUENCE [LARGE SCALE GENOMIC DNA]</scope>
</reference>
<accession>A0A4C1V9Z2</accession>
<evidence type="ECO:0000313" key="2">
    <source>
        <dbReference type="Proteomes" id="UP000299102"/>
    </source>
</evidence>
<comment type="caution">
    <text evidence="1">The sequence shown here is derived from an EMBL/GenBank/DDBJ whole genome shotgun (WGS) entry which is preliminary data.</text>
</comment>
<dbReference type="EMBL" id="BGZK01000299">
    <property type="protein sequence ID" value="GBP35097.1"/>
    <property type="molecule type" value="Genomic_DNA"/>
</dbReference>
<dbReference type="AlphaFoldDB" id="A0A4C1V9Z2"/>
<name>A0A4C1V9Z2_EUMVA</name>
<protein>
    <submittedName>
        <fullName evidence="1">Uncharacterized protein</fullName>
    </submittedName>
</protein>
<dbReference type="Proteomes" id="UP000299102">
    <property type="component" value="Unassembled WGS sequence"/>
</dbReference>
<gene>
    <name evidence="1" type="ORF">EVAR_28294_1</name>
</gene>
<sequence length="115" mass="12770">MSAQMKHFILSHLNDDDVAQMLRMTIKFYGLAVINGWPSRIYFGSSFSLPAIVLAATKAARLSRCRFLSAPRTDYEPLSSLPQSKGYRAVRTMRINMDACASLNTPTPTLKAADL</sequence>